<dbReference type="PROSITE" id="PS00912">
    <property type="entry name" value="DHODEHASE_2"/>
    <property type="match status" value="1"/>
</dbReference>
<dbReference type="InterPro" id="IPR001295">
    <property type="entry name" value="Dihydroorotate_DH_CS"/>
</dbReference>
<dbReference type="InterPro" id="IPR019480">
    <property type="entry name" value="Dihydroorotate_DH_Fe-S-bd"/>
</dbReference>
<dbReference type="FunFam" id="3.20.20.70:FF:000027">
    <property type="entry name" value="Dihydropyrimidine dehydrogenase [NADP(+)]"/>
    <property type="match status" value="1"/>
</dbReference>
<dbReference type="Pfam" id="PF10418">
    <property type="entry name" value="DHODB_Fe-S_bind"/>
    <property type="match status" value="1"/>
</dbReference>
<dbReference type="SUPFAM" id="SSF63380">
    <property type="entry name" value="Riboflavin synthase domain-like"/>
    <property type="match status" value="1"/>
</dbReference>
<dbReference type="SUPFAM" id="SSF51395">
    <property type="entry name" value="FMN-linked oxidoreductases"/>
    <property type="match status" value="1"/>
</dbReference>
<dbReference type="HAMAP" id="MF_00224">
    <property type="entry name" value="DHO_dh_type1"/>
    <property type="match status" value="1"/>
</dbReference>
<keyword evidence="5" id="KW-0963">Cytoplasm</keyword>
<feature type="binding site" evidence="5">
    <location>
        <position position="446"/>
    </location>
    <ligand>
        <name>FMN</name>
        <dbReference type="ChEBI" id="CHEBI:58210"/>
    </ligand>
</feature>
<name>A0A9E2L285_9SPIR</name>
<protein>
    <recommendedName>
        <fullName evidence="5">Dihydroorotate dehydrogenase</fullName>
        <shortName evidence="5">DHOD</shortName>
        <shortName evidence="5">DHODase</shortName>
        <shortName evidence="5">DHOdehase</shortName>
        <ecNumber evidence="5">1.3.-.-</ecNumber>
    </recommendedName>
</protein>
<keyword evidence="4 5" id="KW-0560">Oxidoreductase</keyword>
<feature type="binding site" evidence="5">
    <location>
        <position position="498"/>
    </location>
    <ligand>
        <name>FMN</name>
        <dbReference type="ChEBI" id="CHEBI:58210"/>
    </ligand>
</feature>
<keyword evidence="3 5" id="KW-0288">FMN</keyword>
<evidence type="ECO:0000256" key="5">
    <source>
        <dbReference type="HAMAP-Rule" id="MF_00224"/>
    </source>
</evidence>
<organism evidence="7 8">
    <name type="scientific">Candidatus Treponema excrementipullorum</name>
    <dbReference type="NCBI Taxonomy" id="2838768"/>
    <lineage>
        <taxon>Bacteria</taxon>
        <taxon>Pseudomonadati</taxon>
        <taxon>Spirochaetota</taxon>
        <taxon>Spirochaetia</taxon>
        <taxon>Spirochaetales</taxon>
        <taxon>Treponemataceae</taxon>
        <taxon>Treponema</taxon>
    </lineage>
</organism>
<dbReference type="SUPFAM" id="SSF52343">
    <property type="entry name" value="Ferredoxin reductase-like, C-terminal NADP-linked domain"/>
    <property type="match status" value="1"/>
</dbReference>
<dbReference type="InterPro" id="IPR037117">
    <property type="entry name" value="Dihydroorotate_DH_ele_sf"/>
</dbReference>
<feature type="binding site" evidence="5">
    <location>
        <position position="302"/>
    </location>
    <ligand>
        <name>FMN</name>
        <dbReference type="ChEBI" id="CHEBI:58210"/>
    </ligand>
</feature>
<feature type="domain" description="FAD-binding FR-type" evidence="6">
    <location>
        <begin position="7"/>
        <end position="111"/>
    </location>
</feature>
<keyword evidence="2 5" id="KW-0285">Flavoprotein</keyword>
<gene>
    <name evidence="5" type="primary">pyrD</name>
    <name evidence="7" type="ORF">IAA16_02955</name>
</gene>
<dbReference type="CDD" id="cd04740">
    <property type="entry name" value="DHOD_1B_like"/>
    <property type="match status" value="1"/>
</dbReference>
<dbReference type="EC" id="1.3.-.-" evidence="5"/>
<dbReference type="EMBL" id="JAHLFV010000067">
    <property type="protein sequence ID" value="MBU3849507.1"/>
    <property type="molecule type" value="Genomic_DNA"/>
</dbReference>
<dbReference type="InterPro" id="IPR050353">
    <property type="entry name" value="PyrK_electron_transfer"/>
</dbReference>
<feature type="binding site" evidence="5">
    <location>
        <position position="380"/>
    </location>
    <ligand>
        <name>FMN</name>
        <dbReference type="ChEBI" id="CHEBI:58210"/>
    </ligand>
</feature>
<dbReference type="NCBIfam" id="NF005574">
    <property type="entry name" value="PRK07259.1"/>
    <property type="match status" value="1"/>
</dbReference>
<dbReference type="InterPro" id="IPR024920">
    <property type="entry name" value="Dihydroorotate_DH_1"/>
</dbReference>
<sequence>MSCSETPCYLTATVTKTAEVQASIFYVQVSCPANFAKTVLPGQFFMLQAVPSKTLLTRPISVYHTETSQQGAVQSISFLILKKGQGTEELCTLKAGDSLKLLGPLGNTFPTPSQEDFPCIVGGGIGVAPVAGFASTLPEKSYDFIASFRTGSYGLDNIVPKQLTITTNDGSQGVPGMLPDVLTCQTIKEKGYTCLYACGPEPMLAYVQKVCKEAGIPSYLSMESAMACGMGACLGCTITTKEGNKRCCKEGPVFPGEILIFPEKNPHSRSSIPLSPLSKEETPDLSLTIAGVRFSNPVIAASGTFGYGTEYASVTAVQKLGGICSKGLTLEPRPGNQGVRLKETPSGLINSIGLENPGIPHFIEKELPTMLSLGPVTIANLSGSSIETYTQGAALLEKTAVPMIELNISCPNVKAGGMAFGLHCEDAAMVTSAVKKAAPSKPLIVKLSPNAPDLIAVAEAVRKAGADALSLINTVQAISIDIEKGKPLFNNIRAGLSGPAVKPLALRLVYDLIQHMNTLPESQRIPVIALGGIATWQDAVEFIMAGAHAIQVGTATFANPTAMTEIILGLEEFMKRKGFRTLQDFRGCAQV</sequence>
<dbReference type="InterPro" id="IPR005720">
    <property type="entry name" value="Dihydroorotate_DH_cat"/>
</dbReference>
<dbReference type="GO" id="GO:0006207">
    <property type="term" value="P:'de novo' pyrimidine nucleobase biosynthetic process"/>
    <property type="evidence" value="ECO:0007669"/>
    <property type="project" value="InterPro"/>
</dbReference>
<dbReference type="NCBIfam" id="TIGR01037">
    <property type="entry name" value="pyrD_sub1_fam"/>
    <property type="match status" value="1"/>
</dbReference>
<evidence type="ECO:0000256" key="4">
    <source>
        <dbReference type="ARBA" id="ARBA00023002"/>
    </source>
</evidence>
<comment type="caution">
    <text evidence="7">The sequence shown here is derived from an EMBL/GenBank/DDBJ whole genome shotgun (WGS) entry which is preliminary data.</text>
</comment>
<comment type="cofactor">
    <cofactor evidence="5">
        <name>FMN</name>
        <dbReference type="ChEBI" id="CHEBI:58210"/>
    </cofactor>
    <text evidence="5">Binds 1 FMN per subunit.</text>
</comment>
<feature type="binding site" evidence="5">
    <location>
        <position position="472"/>
    </location>
    <ligand>
        <name>FMN</name>
        <dbReference type="ChEBI" id="CHEBI:58210"/>
    </ligand>
</feature>
<dbReference type="GO" id="GO:0044205">
    <property type="term" value="P:'de novo' UMP biosynthetic process"/>
    <property type="evidence" value="ECO:0007669"/>
    <property type="project" value="UniProtKB-UniRule"/>
</dbReference>
<evidence type="ECO:0000256" key="1">
    <source>
        <dbReference type="ARBA" id="ARBA00004725"/>
    </source>
</evidence>
<dbReference type="PANTHER" id="PTHR43513:SF3">
    <property type="entry name" value="DIHYDROOROTATE DEHYDROGENASE B (NAD(+)), ELECTRON TRANSFER SUBUNIT-RELATED"/>
    <property type="match status" value="1"/>
</dbReference>
<dbReference type="InterPro" id="IPR013785">
    <property type="entry name" value="Aldolase_TIM"/>
</dbReference>
<feature type="binding site" evidence="5">
    <location>
        <begin position="531"/>
        <end position="532"/>
    </location>
    <ligand>
        <name>FMN</name>
        <dbReference type="ChEBI" id="CHEBI:58210"/>
    </ligand>
</feature>
<reference evidence="7" key="2">
    <citation type="submission" date="2021-04" db="EMBL/GenBank/DDBJ databases">
        <authorList>
            <person name="Gilroy R."/>
        </authorList>
    </citation>
    <scope>NUCLEOTIDE SEQUENCE</scope>
    <source>
        <strain evidence="7">Gambia15-2214</strain>
    </source>
</reference>
<dbReference type="InterPro" id="IPR049622">
    <property type="entry name" value="Dihydroorotate_DH_I"/>
</dbReference>
<dbReference type="InterPro" id="IPR008333">
    <property type="entry name" value="Cbr1-like_FAD-bd_dom"/>
</dbReference>
<keyword evidence="5" id="KW-0665">Pyrimidine biosynthesis</keyword>
<dbReference type="Proteomes" id="UP000823914">
    <property type="component" value="Unassembled WGS sequence"/>
</dbReference>
<comment type="subcellular location">
    <subcellularLocation>
        <location evidence="5">Cytoplasm</location>
    </subcellularLocation>
</comment>
<dbReference type="PANTHER" id="PTHR43513">
    <property type="entry name" value="DIHYDROOROTATE DEHYDROGENASE B (NAD(+)), ELECTRON TRANSFER SUBUNIT"/>
    <property type="match status" value="1"/>
</dbReference>
<comment type="similarity">
    <text evidence="5">Belongs to the dihydroorotate dehydrogenase family. Type 1 subfamily.</text>
</comment>
<dbReference type="GO" id="GO:0004152">
    <property type="term" value="F:dihydroorotate dehydrogenase activity"/>
    <property type="evidence" value="ECO:0007669"/>
    <property type="project" value="UniProtKB-UniRule"/>
</dbReference>
<feature type="binding site" evidence="5">
    <location>
        <position position="407"/>
    </location>
    <ligand>
        <name>FMN</name>
        <dbReference type="ChEBI" id="CHEBI:58210"/>
    </ligand>
</feature>
<proteinExistence type="inferred from homology"/>
<dbReference type="PROSITE" id="PS51384">
    <property type="entry name" value="FAD_FR"/>
    <property type="match status" value="1"/>
</dbReference>
<feature type="binding site" evidence="5">
    <location>
        <position position="326"/>
    </location>
    <ligand>
        <name>substrate</name>
    </ligand>
</feature>
<feature type="binding site" evidence="5">
    <location>
        <position position="407"/>
    </location>
    <ligand>
        <name>substrate</name>
    </ligand>
</feature>
<comment type="function">
    <text evidence="5">Catalyzes the conversion of dihydroorotate to orotate.</text>
</comment>
<dbReference type="Gene3D" id="3.20.20.70">
    <property type="entry name" value="Aldolase class I"/>
    <property type="match status" value="1"/>
</dbReference>
<dbReference type="InterPro" id="IPR017927">
    <property type="entry name" value="FAD-bd_FR_type"/>
</dbReference>
<evidence type="ECO:0000313" key="8">
    <source>
        <dbReference type="Proteomes" id="UP000823914"/>
    </source>
</evidence>
<dbReference type="AlphaFoldDB" id="A0A9E2L285"/>
<evidence type="ECO:0000313" key="7">
    <source>
        <dbReference type="EMBL" id="MBU3849507.1"/>
    </source>
</evidence>
<reference evidence="7" key="1">
    <citation type="journal article" date="2021" name="PeerJ">
        <title>Extensive microbial diversity within the chicken gut microbiome revealed by metagenomics and culture.</title>
        <authorList>
            <person name="Gilroy R."/>
            <person name="Ravi A."/>
            <person name="Getino M."/>
            <person name="Pursley I."/>
            <person name="Horton D.L."/>
            <person name="Alikhan N.F."/>
            <person name="Baker D."/>
            <person name="Gharbi K."/>
            <person name="Hall N."/>
            <person name="Watson M."/>
            <person name="Adriaenssens E.M."/>
            <person name="Foster-Nyarko E."/>
            <person name="Jarju S."/>
            <person name="Secka A."/>
            <person name="Antonio M."/>
            <person name="Oren A."/>
            <person name="Chaudhuri R.R."/>
            <person name="La Ragione R."/>
            <person name="Hildebrand F."/>
            <person name="Pallen M.J."/>
        </authorList>
    </citation>
    <scope>NUCLEOTIDE SEQUENCE</scope>
    <source>
        <strain evidence="7">Gambia15-2214</strain>
    </source>
</reference>
<dbReference type="CDD" id="cd06218">
    <property type="entry name" value="DHOD_e_trans"/>
    <property type="match status" value="1"/>
</dbReference>
<dbReference type="GO" id="GO:0005737">
    <property type="term" value="C:cytoplasm"/>
    <property type="evidence" value="ECO:0007669"/>
    <property type="project" value="UniProtKB-SubCell"/>
</dbReference>
<dbReference type="InterPro" id="IPR039261">
    <property type="entry name" value="FNR_nucleotide-bd"/>
</dbReference>
<accession>A0A9E2L285</accession>
<feature type="active site" description="Nucleophile" evidence="5">
    <location>
        <position position="410"/>
    </location>
</feature>
<evidence type="ECO:0000256" key="2">
    <source>
        <dbReference type="ARBA" id="ARBA00022630"/>
    </source>
</evidence>
<feature type="binding site" evidence="5">
    <location>
        <begin position="473"/>
        <end position="474"/>
    </location>
    <ligand>
        <name>substrate</name>
    </ligand>
</feature>
<feature type="binding site" evidence="5">
    <location>
        <begin position="350"/>
        <end position="354"/>
    </location>
    <ligand>
        <name>substrate</name>
    </ligand>
</feature>
<evidence type="ECO:0000259" key="6">
    <source>
        <dbReference type="PROSITE" id="PS51384"/>
    </source>
</evidence>
<dbReference type="Gene3D" id="2.10.240.10">
    <property type="entry name" value="Dihydroorotate dehydrogenase, electron transfer subunit"/>
    <property type="match status" value="1"/>
</dbReference>
<dbReference type="Pfam" id="PF00970">
    <property type="entry name" value="FAD_binding_6"/>
    <property type="match status" value="1"/>
</dbReference>
<dbReference type="Gene3D" id="2.40.30.10">
    <property type="entry name" value="Translation factors"/>
    <property type="match status" value="1"/>
</dbReference>
<comment type="catalytic activity">
    <reaction evidence="5">
        <text>(S)-dihydroorotate + A = orotate + AH2</text>
        <dbReference type="Rhea" id="RHEA:18073"/>
        <dbReference type="ChEBI" id="CHEBI:13193"/>
        <dbReference type="ChEBI" id="CHEBI:17499"/>
        <dbReference type="ChEBI" id="CHEBI:30839"/>
        <dbReference type="ChEBI" id="CHEBI:30864"/>
    </reaction>
</comment>
<evidence type="ECO:0000256" key="3">
    <source>
        <dbReference type="ARBA" id="ARBA00022643"/>
    </source>
</evidence>
<dbReference type="Pfam" id="PF01180">
    <property type="entry name" value="DHO_dh"/>
    <property type="match status" value="1"/>
</dbReference>
<feature type="binding site" evidence="5">
    <location>
        <begin position="326"/>
        <end position="327"/>
    </location>
    <ligand>
        <name>FMN</name>
        <dbReference type="ChEBI" id="CHEBI:58210"/>
    </ligand>
</feature>
<dbReference type="InterPro" id="IPR017938">
    <property type="entry name" value="Riboflavin_synthase-like_b-brl"/>
</dbReference>
<feature type="binding site" evidence="5">
    <location>
        <begin position="553"/>
        <end position="554"/>
    </location>
    <ligand>
        <name>FMN</name>
        <dbReference type="ChEBI" id="CHEBI:58210"/>
    </ligand>
</feature>
<dbReference type="InterPro" id="IPR033888">
    <property type="entry name" value="DHOD_1B"/>
</dbReference>
<comment type="pathway">
    <text evidence="1 5">Pyrimidine metabolism; UMP biosynthesis via de novo pathway.</text>
</comment>
<dbReference type="Gene3D" id="3.40.50.80">
    <property type="entry name" value="Nucleotide-binding domain of ferredoxin-NADP reductase (FNR) module"/>
    <property type="match status" value="1"/>
</dbReference>